<dbReference type="Pfam" id="PF13561">
    <property type="entry name" value="adh_short_C2"/>
    <property type="match status" value="1"/>
</dbReference>
<dbReference type="PRINTS" id="PR00080">
    <property type="entry name" value="SDRFAMILY"/>
</dbReference>
<dbReference type="Gene3D" id="3.40.50.720">
    <property type="entry name" value="NAD(P)-binding Rossmann-like Domain"/>
    <property type="match status" value="1"/>
</dbReference>
<name>A0ABX0U5N0_9FLAO</name>
<dbReference type="PANTHER" id="PTHR43639">
    <property type="entry name" value="OXIDOREDUCTASE, SHORT-CHAIN DEHYDROGENASE/REDUCTASE FAMILY (AFU_ORTHOLOGUE AFUA_5G02870)"/>
    <property type="match status" value="1"/>
</dbReference>
<evidence type="ECO:0000313" key="3">
    <source>
        <dbReference type="EMBL" id="NIJ44078.1"/>
    </source>
</evidence>
<sequence length="246" mass="26208">MKSLKGKTALITGASKGIGAEIARCYAKNGAKVIVNYLSGEVAAQNLVNEITIANGIAKSIKADVSKIDEIKILLSETEKHFGKIDILVNNAGVYHFEPFEMIQENEFYRQINANLLSVLFTSQQALNHFNPNGGSIINISSIATVKATPMTVLYSATKGAVDAITTTLAKELAPKKIRVNAILPGPTHTEGNKIKGSEMGDFITNQIPLGRLGTTKDTANAAIFLGSDNSEWITGQKIGVSGGFD</sequence>
<dbReference type="RefSeq" id="WP_167183439.1">
    <property type="nucleotide sequence ID" value="NZ_JAASQL010000001.1"/>
</dbReference>
<reference evidence="3 4" key="1">
    <citation type="submission" date="2020-03" db="EMBL/GenBank/DDBJ databases">
        <title>Genomic Encyclopedia of Type Strains, Phase IV (KMG-IV): sequencing the most valuable type-strain genomes for metagenomic binning, comparative biology and taxonomic classification.</title>
        <authorList>
            <person name="Goeker M."/>
        </authorList>
    </citation>
    <scope>NUCLEOTIDE SEQUENCE [LARGE SCALE GENOMIC DNA]</scope>
    <source>
        <strain evidence="3 4">DSM 101599</strain>
    </source>
</reference>
<evidence type="ECO:0000256" key="2">
    <source>
        <dbReference type="ARBA" id="ARBA00023002"/>
    </source>
</evidence>
<gene>
    <name evidence="3" type="ORF">FHR24_000517</name>
</gene>
<keyword evidence="4" id="KW-1185">Reference proteome</keyword>
<evidence type="ECO:0000313" key="4">
    <source>
        <dbReference type="Proteomes" id="UP000745859"/>
    </source>
</evidence>
<evidence type="ECO:0000256" key="1">
    <source>
        <dbReference type="ARBA" id="ARBA00006484"/>
    </source>
</evidence>
<accession>A0ABX0U5N0</accession>
<dbReference type="InterPro" id="IPR020904">
    <property type="entry name" value="Sc_DH/Rdtase_CS"/>
</dbReference>
<protein>
    <submittedName>
        <fullName evidence="3">NAD(P)-dependent dehydrogenase (Short-subunit alcohol dehydrogenase family)</fullName>
    </submittedName>
</protein>
<dbReference type="InterPro" id="IPR036291">
    <property type="entry name" value="NAD(P)-bd_dom_sf"/>
</dbReference>
<keyword evidence="2" id="KW-0560">Oxidoreductase</keyword>
<proteinExistence type="inferred from homology"/>
<dbReference type="EMBL" id="JAASQL010000001">
    <property type="protein sequence ID" value="NIJ44078.1"/>
    <property type="molecule type" value="Genomic_DNA"/>
</dbReference>
<dbReference type="NCBIfam" id="NF005559">
    <property type="entry name" value="PRK07231.1"/>
    <property type="match status" value="1"/>
</dbReference>
<dbReference type="PANTHER" id="PTHR43639:SF1">
    <property type="entry name" value="SHORT-CHAIN DEHYDROGENASE_REDUCTASE FAMILY PROTEIN"/>
    <property type="match status" value="1"/>
</dbReference>
<dbReference type="PRINTS" id="PR00081">
    <property type="entry name" value="GDHRDH"/>
</dbReference>
<dbReference type="SUPFAM" id="SSF51735">
    <property type="entry name" value="NAD(P)-binding Rossmann-fold domains"/>
    <property type="match status" value="1"/>
</dbReference>
<dbReference type="InterPro" id="IPR002347">
    <property type="entry name" value="SDR_fam"/>
</dbReference>
<comment type="similarity">
    <text evidence="1">Belongs to the short-chain dehydrogenases/reductases (SDR) family.</text>
</comment>
<comment type="caution">
    <text evidence="3">The sequence shown here is derived from an EMBL/GenBank/DDBJ whole genome shotgun (WGS) entry which is preliminary data.</text>
</comment>
<organism evidence="3 4">
    <name type="scientific">Wenyingzhuangia heitensis</name>
    <dbReference type="NCBI Taxonomy" id="1487859"/>
    <lineage>
        <taxon>Bacteria</taxon>
        <taxon>Pseudomonadati</taxon>
        <taxon>Bacteroidota</taxon>
        <taxon>Flavobacteriia</taxon>
        <taxon>Flavobacteriales</taxon>
        <taxon>Flavobacteriaceae</taxon>
        <taxon>Wenyingzhuangia</taxon>
    </lineage>
</organism>
<dbReference type="PROSITE" id="PS00061">
    <property type="entry name" value="ADH_SHORT"/>
    <property type="match status" value="1"/>
</dbReference>
<dbReference type="Proteomes" id="UP000745859">
    <property type="component" value="Unassembled WGS sequence"/>
</dbReference>